<sequence>MWGTEAIVTSPLLQVGLRRRWITLPCGPELRPAPLSRSPGVPCCTTWSPEAADDPSAVQGGEGGTVPVRAKQLRAEHTEGLLRSRGTEGAGRGGVQASETGKDDDIRARTATPALKMPEDRGALESPREGGLSGPMESPGSPGLRRGSVRASVPQKLAEALSSQYGLNVFVAGLLLLLAWAVHAAGVGKLALLCVLTALMLLQLLWMLWYMGRSAAQRRLISPKDTHAGARWLRGSITLFAAITIILGCFKIGYFVGFSECLSVTEGVFPVTHAVHTFLQVYFLWGHAKDVIQSFKTLERFGVIHSVFTNLLLWANSVLNESKHQLNEHKERLITLGFGNITIVLDDHTPQCNCTPPTLCSAISHSIYYLYPFNIEYQILASTMLYVLWKNIGRKVDSHQHPKMQFKFNGVMVGSVLGLTVLATTIGVVVVYLVQIGRSKTKSELALLMFYLYAISLLVLMGAAGLAGIWIHRINEKSLDESKNPARKLDVDLLVGTASGSWLISWGSILATLCAQTCPPHTWYNLPYSILVIVEKYIQNLFIIESIHREPDKLSEGIRTLRVVTVCNGDPTSLAPSCLKSASVAGEVAPHDGQMLHAVNGNLCLREGGDKEEEEGSVEGTLGPACHPHLLQGCTERKVLRNITAFLFLCNISLWIPPAFGCRPEYDNGLEEIVFGFEPWIIVVNLAMPFSIFYRMHAAASLFEVYCKI</sequence>
<evidence type="ECO:0000256" key="6">
    <source>
        <dbReference type="ARBA" id="ARBA00022781"/>
    </source>
</evidence>
<feature type="region of interest" description="Disordered" evidence="11">
    <location>
        <begin position="79"/>
        <end position="149"/>
    </location>
</feature>
<evidence type="ECO:0000256" key="2">
    <source>
        <dbReference type="ARBA" id="ARBA00006513"/>
    </source>
</evidence>
<proteinExistence type="inferred from homology"/>
<dbReference type="Pfam" id="PF03189">
    <property type="entry name" value="Otopetrin"/>
    <property type="match status" value="3"/>
</dbReference>
<dbReference type="PANTHER" id="PTHR21522:SF19">
    <property type="entry name" value="PROTON CHANNEL OTOP1"/>
    <property type="match status" value="1"/>
</dbReference>
<dbReference type="GeneID" id="102823829"/>
<feature type="transmembrane region" description="Helical" evidence="12">
    <location>
        <begin position="673"/>
        <end position="694"/>
    </location>
</feature>
<feature type="transmembrane region" description="Helical" evidence="12">
    <location>
        <begin position="639"/>
        <end position="661"/>
    </location>
</feature>
<reference evidence="14" key="1">
    <citation type="submission" date="2025-08" db="UniProtKB">
        <authorList>
            <consortium name="RefSeq"/>
        </authorList>
    </citation>
    <scope>IDENTIFICATION</scope>
    <source>
        <tissue evidence="14">Spleen</tissue>
    </source>
</reference>
<dbReference type="GO" id="GO:0015252">
    <property type="term" value="F:proton channel activity"/>
    <property type="evidence" value="ECO:0007669"/>
    <property type="project" value="InterPro"/>
</dbReference>
<evidence type="ECO:0000256" key="10">
    <source>
        <dbReference type="ARBA" id="ARBA00023303"/>
    </source>
</evidence>
<evidence type="ECO:0000313" key="13">
    <source>
        <dbReference type="Proteomes" id="UP000504623"/>
    </source>
</evidence>
<keyword evidence="3" id="KW-0813">Transport</keyword>
<name>A0A9B0U7U9_CHRAS</name>
<evidence type="ECO:0000256" key="1">
    <source>
        <dbReference type="ARBA" id="ARBA00004651"/>
    </source>
</evidence>
<dbReference type="GO" id="GO:0005886">
    <property type="term" value="C:plasma membrane"/>
    <property type="evidence" value="ECO:0007669"/>
    <property type="project" value="UniProtKB-SubCell"/>
</dbReference>
<feature type="compositionally biased region" description="Basic and acidic residues" evidence="11">
    <location>
        <begin position="117"/>
        <end position="128"/>
    </location>
</feature>
<keyword evidence="4" id="KW-1003">Cell membrane</keyword>
<evidence type="ECO:0000256" key="12">
    <source>
        <dbReference type="SAM" id="Phobius"/>
    </source>
</evidence>
<evidence type="ECO:0000256" key="4">
    <source>
        <dbReference type="ARBA" id="ARBA00022475"/>
    </source>
</evidence>
<dbReference type="RefSeq" id="XP_006877346.1">
    <property type="nucleotide sequence ID" value="XM_006877284.1"/>
</dbReference>
<protein>
    <submittedName>
        <fullName evidence="14">Otopetrin-1-like</fullName>
    </submittedName>
</protein>
<accession>A0A9B0U7U9</accession>
<comment type="similarity">
    <text evidence="2">Belongs to the otopetrin family.</text>
</comment>
<feature type="transmembrane region" description="Helical" evidence="12">
    <location>
        <begin position="410"/>
        <end position="434"/>
    </location>
</feature>
<evidence type="ECO:0000256" key="9">
    <source>
        <dbReference type="ARBA" id="ARBA00023136"/>
    </source>
</evidence>
<feature type="transmembrane region" description="Helical" evidence="12">
    <location>
        <begin position="165"/>
        <end position="184"/>
    </location>
</feature>
<evidence type="ECO:0000256" key="3">
    <source>
        <dbReference type="ARBA" id="ARBA00022448"/>
    </source>
</evidence>
<keyword evidence="13" id="KW-1185">Reference proteome</keyword>
<keyword evidence="7 12" id="KW-1133">Transmembrane helix</keyword>
<evidence type="ECO:0000256" key="11">
    <source>
        <dbReference type="SAM" id="MobiDB-lite"/>
    </source>
</evidence>
<feature type="transmembrane region" description="Helical" evidence="12">
    <location>
        <begin position="232"/>
        <end position="256"/>
    </location>
</feature>
<dbReference type="GO" id="GO:0042472">
    <property type="term" value="P:inner ear morphogenesis"/>
    <property type="evidence" value="ECO:0007669"/>
    <property type="project" value="TreeGrafter"/>
</dbReference>
<feature type="transmembrane region" description="Helical" evidence="12">
    <location>
        <begin position="368"/>
        <end position="389"/>
    </location>
</feature>
<dbReference type="AlphaFoldDB" id="A0A9B0U7U9"/>
<comment type="subcellular location">
    <subcellularLocation>
        <location evidence="1">Cell membrane</location>
        <topology evidence="1">Multi-pass membrane protein</topology>
    </subcellularLocation>
</comment>
<feature type="transmembrane region" description="Helical" evidence="12">
    <location>
        <begin position="446"/>
        <end position="471"/>
    </location>
</feature>
<keyword evidence="5 12" id="KW-0812">Transmembrane</keyword>
<gene>
    <name evidence="14" type="primary">LOC102823829</name>
</gene>
<keyword evidence="9 12" id="KW-0472">Membrane</keyword>
<keyword evidence="8" id="KW-0406">Ion transport</keyword>
<evidence type="ECO:0000256" key="5">
    <source>
        <dbReference type="ARBA" id="ARBA00022692"/>
    </source>
</evidence>
<keyword evidence="10" id="KW-0407">Ion channel</keyword>
<evidence type="ECO:0000313" key="14">
    <source>
        <dbReference type="RefSeq" id="XP_006877346.1"/>
    </source>
</evidence>
<feature type="transmembrane region" description="Helical" evidence="12">
    <location>
        <begin position="190"/>
        <end position="211"/>
    </location>
</feature>
<dbReference type="InterPro" id="IPR004878">
    <property type="entry name" value="Otopetrin"/>
</dbReference>
<dbReference type="Proteomes" id="UP000504623">
    <property type="component" value="Unplaced"/>
</dbReference>
<evidence type="ECO:0000256" key="8">
    <source>
        <dbReference type="ARBA" id="ARBA00023065"/>
    </source>
</evidence>
<dbReference type="PANTHER" id="PTHR21522">
    <property type="entry name" value="PROTON CHANNEL OTOP"/>
    <property type="match status" value="1"/>
</dbReference>
<dbReference type="OrthoDB" id="6429739at2759"/>
<evidence type="ECO:0000256" key="7">
    <source>
        <dbReference type="ARBA" id="ARBA00022989"/>
    </source>
</evidence>
<keyword evidence="6" id="KW-0375">Hydrogen ion transport</keyword>
<organism evidence="13 14">
    <name type="scientific">Chrysochloris asiatica</name>
    <name type="common">Cape golden mole</name>
    <dbReference type="NCBI Taxonomy" id="185453"/>
    <lineage>
        <taxon>Eukaryota</taxon>
        <taxon>Metazoa</taxon>
        <taxon>Chordata</taxon>
        <taxon>Craniata</taxon>
        <taxon>Vertebrata</taxon>
        <taxon>Euteleostomi</taxon>
        <taxon>Mammalia</taxon>
        <taxon>Eutheria</taxon>
        <taxon>Afrotheria</taxon>
        <taxon>Chrysochloridae</taxon>
        <taxon>Chrysochlorinae</taxon>
        <taxon>Chrysochloris</taxon>
    </lineage>
</organism>